<dbReference type="AlphaFoldDB" id="A0A0D3JGA3"/>
<dbReference type="UniPathway" id="UPA00193"/>
<dbReference type="SUPFAM" id="SSF51730">
    <property type="entry name" value="FAD-linked oxidoreductase"/>
    <property type="match status" value="1"/>
</dbReference>
<dbReference type="eggNOG" id="ENOG502R6FS">
    <property type="taxonomic scope" value="Eukaryota"/>
</dbReference>
<dbReference type="SUPFAM" id="SSF53335">
    <property type="entry name" value="S-adenosyl-L-methionine-dependent methyltransferases"/>
    <property type="match status" value="1"/>
</dbReference>
<dbReference type="Proteomes" id="UP000013827">
    <property type="component" value="Unassembled WGS sequence"/>
</dbReference>
<accession>A0A0D3JGA3</accession>
<dbReference type="GO" id="GO:0016491">
    <property type="term" value="F:oxidoreductase activity"/>
    <property type="evidence" value="ECO:0007669"/>
    <property type="project" value="UniProtKB-KW"/>
</dbReference>
<dbReference type="GeneID" id="17268082"/>
<keyword evidence="3" id="KW-0560">Oxidoreductase</keyword>
<dbReference type="Gene3D" id="3.40.50.150">
    <property type="entry name" value="Vaccinia Virus protein VP39"/>
    <property type="match status" value="1"/>
</dbReference>
<dbReference type="PANTHER" id="PTHR31009">
    <property type="entry name" value="S-ADENOSYL-L-METHIONINE:CARBOXYL METHYLTRANSFERASE FAMILY PROTEIN"/>
    <property type="match status" value="1"/>
</dbReference>
<evidence type="ECO:0000256" key="4">
    <source>
        <dbReference type="SAM" id="MobiDB-lite"/>
    </source>
</evidence>
<protein>
    <recommendedName>
        <fullName evidence="7">Methylenetetrahydrofolate reductase (NAD(P)H)</fullName>
    </recommendedName>
</protein>
<name>A0A0D3JGA3_EMIH1</name>
<reference evidence="6" key="1">
    <citation type="journal article" date="2013" name="Nature">
        <title>Pan genome of the phytoplankton Emiliania underpins its global distribution.</title>
        <authorList>
            <person name="Read B.A."/>
            <person name="Kegel J."/>
            <person name="Klute M.J."/>
            <person name="Kuo A."/>
            <person name="Lefebvre S.C."/>
            <person name="Maumus F."/>
            <person name="Mayer C."/>
            <person name="Miller J."/>
            <person name="Monier A."/>
            <person name="Salamov A."/>
            <person name="Young J."/>
            <person name="Aguilar M."/>
            <person name="Claverie J.M."/>
            <person name="Frickenhaus S."/>
            <person name="Gonzalez K."/>
            <person name="Herman E.K."/>
            <person name="Lin Y.C."/>
            <person name="Napier J."/>
            <person name="Ogata H."/>
            <person name="Sarno A.F."/>
            <person name="Shmutz J."/>
            <person name="Schroeder D."/>
            <person name="de Vargas C."/>
            <person name="Verret F."/>
            <person name="von Dassow P."/>
            <person name="Valentin K."/>
            <person name="Van de Peer Y."/>
            <person name="Wheeler G."/>
            <person name="Dacks J.B."/>
            <person name="Delwiche C.F."/>
            <person name="Dyhrman S.T."/>
            <person name="Glockner G."/>
            <person name="John U."/>
            <person name="Richards T."/>
            <person name="Worden A.Z."/>
            <person name="Zhang X."/>
            <person name="Grigoriev I.V."/>
            <person name="Allen A.E."/>
            <person name="Bidle K."/>
            <person name="Borodovsky M."/>
            <person name="Bowler C."/>
            <person name="Brownlee C."/>
            <person name="Cock J.M."/>
            <person name="Elias M."/>
            <person name="Gladyshev V.N."/>
            <person name="Groth M."/>
            <person name="Guda C."/>
            <person name="Hadaegh A."/>
            <person name="Iglesias-Rodriguez M.D."/>
            <person name="Jenkins J."/>
            <person name="Jones B.M."/>
            <person name="Lawson T."/>
            <person name="Leese F."/>
            <person name="Lindquist E."/>
            <person name="Lobanov A."/>
            <person name="Lomsadze A."/>
            <person name="Malik S.B."/>
            <person name="Marsh M.E."/>
            <person name="Mackinder L."/>
            <person name="Mock T."/>
            <person name="Mueller-Roeber B."/>
            <person name="Pagarete A."/>
            <person name="Parker M."/>
            <person name="Probert I."/>
            <person name="Quesneville H."/>
            <person name="Raines C."/>
            <person name="Rensing S.A."/>
            <person name="Riano-Pachon D.M."/>
            <person name="Richier S."/>
            <person name="Rokitta S."/>
            <person name="Shiraiwa Y."/>
            <person name="Soanes D.M."/>
            <person name="van der Giezen M."/>
            <person name="Wahlund T.M."/>
            <person name="Williams B."/>
            <person name="Wilson W."/>
            <person name="Wolfe G."/>
            <person name="Wurch L.L."/>
        </authorList>
    </citation>
    <scope>NUCLEOTIDE SEQUENCE</scope>
</reference>
<dbReference type="Pfam" id="PF03492">
    <property type="entry name" value="Methyltransf_7"/>
    <property type="match status" value="1"/>
</dbReference>
<evidence type="ECO:0008006" key="7">
    <source>
        <dbReference type="Google" id="ProtNLM"/>
    </source>
</evidence>
<dbReference type="RefSeq" id="XP_005774967.1">
    <property type="nucleotide sequence ID" value="XM_005774910.1"/>
</dbReference>
<evidence type="ECO:0000256" key="2">
    <source>
        <dbReference type="ARBA" id="ARBA00022842"/>
    </source>
</evidence>
<dbReference type="Gene3D" id="3.20.20.220">
    <property type="match status" value="1"/>
</dbReference>
<evidence type="ECO:0000256" key="3">
    <source>
        <dbReference type="ARBA" id="ARBA00023002"/>
    </source>
</evidence>
<organism evidence="5 6">
    <name type="scientific">Emiliania huxleyi (strain CCMP1516)</name>
    <dbReference type="NCBI Taxonomy" id="280463"/>
    <lineage>
        <taxon>Eukaryota</taxon>
        <taxon>Haptista</taxon>
        <taxon>Haptophyta</taxon>
        <taxon>Prymnesiophyceae</taxon>
        <taxon>Isochrysidales</taxon>
        <taxon>Noelaerhabdaceae</taxon>
        <taxon>Emiliania</taxon>
    </lineage>
</organism>
<keyword evidence="1" id="KW-0479">Metal-binding</keyword>
<dbReference type="Gene3D" id="1.10.1200.270">
    <property type="entry name" value="Methyltransferase, alpha-helical capping domain"/>
    <property type="match status" value="1"/>
</dbReference>
<sequence>MSTMLGTLYNETSSGQVSAHEIARPALLAAIERLAALQQRGEPFVVADLGVAAGANAVSVARLVISEFMGRRPGEAISYAFEDLPLNDWTVLAQTVSAAELPCFTSFVPRSFYEPLFPPASLSLSLSFITLHWLSEAPRLSADAVLAMERHTAADVAAEWRDQAHVDLVSFLRLRATELKDGGEGVYLMVGGGAALPVHEWARPPSGGPSIFSVALSRAVAAGDIDEAAAMAASVAYHLRTDDEVRRAAGEVGASLELLDVTSAEVRVAEGRSAEEHADLAWAIHSNSILSSSGIGDEAGERVRLHLRDVVATEFGDSGATISYVSLAVRRRPREANAASEEGAVAPASEARGWDPMWLARALADPARPTFLFGSTPPRDGTTAAEAAQICAKFVARSRAHASDGFIVYDIQDESSRNAESRPFPFRRTIDPSEYAQHFPPASGKSTACSEADEAAFASWLDGAQRRNHHTLNLVGPSSSGDTPRISMERAAALVNERPGMAFGCVTIAERHLTKGTEHLNLLRKAGYGAKWFISQAVYDAEATIKLLHDYAGECRRRGCRPVKILLTFAPVGRPKTLQFVKWLGVHVPSAVEERILAKANATESKTKEAAVLESIDALQRILQMAGGCGVPLGLSVESLSGFREEIDGCFELFRRLQATMLDSVCSPWAVRWYRVPVHSMARSHSEEQLAADAGPEMAEEEQAGSRAAGSI</sequence>
<feature type="region of interest" description="Disordered" evidence="4">
    <location>
        <begin position="687"/>
        <end position="712"/>
    </location>
</feature>
<dbReference type="GO" id="GO:0008168">
    <property type="term" value="F:methyltransferase activity"/>
    <property type="evidence" value="ECO:0007669"/>
    <property type="project" value="InterPro"/>
</dbReference>
<dbReference type="GO" id="GO:0046872">
    <property type="term" value="F:metal ion binding"/>
    <property type="evidence" value="ECO:0007669"/>
    <property type="project" value="UniProtKB-KW"/>
</dbReference>
<proteinExistence type="predicted"/>
<keyword evidence="2" id="KW-0460">Magnesium</keyword>
<dbReference type="KEGG" id="ehx:EMIHUDRAFT_240215"/>
<dbReference type="InterPro" id="IPR042086">
    <property type="entry name" value="MeTrfase_capping"/>
</dbReference>
<dbReference type="EnsemblProtists" id="EOD22538">
    <property type="protein sequence ID" value="EOD22538"/>
    <property type="gene ID" value="EMIHUDRAFT_240215"/>
</dbReference>
<evidence type="ECO:0000313" key="6">
    <source>
        <dbReference type="Proteomes" id="UP000013827"/>
    </source>
</evidence>
<dbReference type="InterPro" id="IPR029041">
    <property type="entry name" value="FAD-linked_oxidoreductase-like"/>
</dbReference>
<dbReference type="InterPro" id="IPR005299">
    <property type="entry name" value="MeTrfase_7"/>
</dbReference>
<reference evidence="5" key="2">
    <citation type="submission" date="2024-10" db="UniProtKB">
        <authorList>
            <consortium name="EnsemblProtists"/>
        </authorList>
    </citation>
    <scope>IDENTIFICATION</scope>
</reference>
<dbReference type="HOGENOM" id="CLU_388039_0_0_1"/>
<evidence type="ECO:0000256" key="1">
    <source>
        <dbReference type="ARBA" id="ARBA00022723"/>
    </source>
</evidence>
<dbReference type="PaxDb" id="2903-EOD22538"/>
<evidence type="ECO:0000313" key="5">
    <source>
        <dbReference type="EnsemblProtists" id="EOD22538"/>
    </source>
</evidence>
<keyword evidence="6" id="KW-1185">Reference proteome</keyword>
<dbReference type="InterPro" id="IPR029063">
    <property type="entry name" value="SAM-dependent_MTases_sf"/>
</dbReference>